<dbReference type="EMBL" id="CAJNOQ010007845">
    <property type="protein sequence ID" value="CAF1180694.1"/>
    <property type="molecule type" value="Genomic_DNA"/>
</dbReference>
<reference evidence="5" key="1">
    <citation type="submission" date="2021-02" db="EMBL/GenBank/DDBJ databases">
        <authorList>
            <person name="Nowell W R."/>
        </authorList>
    </citation>
    <scope>NUCLEOTIDE SEQUENCE</scope>
</reference>
<dbReference type="InterPro" id="IPR011990">
    <property type="entry name" value="TPR-like_helical_dom_sf"/>
</dbReference>
<dbReference type="SMART" id="SM00028">
    <property type="entry name" value="TPR"/>
    <property type="match status" value="6"/>
</dbReference>
<evidence type="ECO:0000256" key="3">
    <source>
        <dbReference type="PROSITE-ProRule" id="PRU00339"/>
    </source>
</evidence>
<feature type="repeat" description="TPR" evidence="3">
    <location>
        <begin position="347"/>
        <end position="380"/>
    </location>
</feature>
<dbReference type="AlphaFoldDB" id="A0A814UWI7"/>
<dbReference type="Gene3D" id="3.90.176.10">
    <property type="entry name" value="Toxin ADP-ribosyltransferase, Chain A, domain 1"/>
    <property type="match status" value="1"/>
</dbReference>
<name>A0A814UWI7_9BILA</name>
<evidence type="ECO:0000256" key="1">
    <source>
        <dbReference type="ARBA" id="ARBA00022737"/>
    </source>
</evidence>
<evidence type="ECO:0000313" key="6">
    <source>
        <dbReference type="EMBL" id="CAF3944964.1"/>
    </source>
</evidence>
<evidence type="ECO:0000313" key="4">
    <source>
        <dbReference type="EMBL" id="CAF1154925.1"/>
    </source>
</evidence>
<organism evidence="5 8">
    <name type="scientific">Didymodactylos carnosus</name>
    <dbReference type="NCBI Taxonomy" id="1234261"/>
    <lineage>
        <taxon>Eukaryota</taxon>
        <taxon>Metazoa</taxon>
        <taxon>Spiralia</taxon>
        <taxon>Gnathifera</taxon>
        <taxon>Rotifera</taxon>
        <taxon>Eurotatoria</taxon>
        <taxon>Bdelloidea</taxon>
        <taxon>Philodinida</taxon>
        <taxon>Philodinidae</taxon>
        <taxon>Didymodactylos</taxon>
    </lineage>
</organism>
<dbReference type="PROSITE" id="PS50005">
    <property type="entry name" value="TPR"/>
    <property type="match status" value="2"/>
</dbReference>
<feature type="repeat" description="TPR" evidence="3">
    <location>
        <begin position="389"/>
        <end position="422"/>
    </location>
</feature>
<dbReference type="Proteomes" id="UP000682733">
    <property type="component" value="Unassembled WGS sequence"/>
</dbReference>
<dbReference type="OrthoDB" id="19588at2759"/>
<dbReference type="PROSITE" id="PS50293">
    <property type="entry name" value="TPR_REGION"/>
    <property type="match status" value="2"/>
</dbReference>
<evidence type="ECO:0000313" key="5">
    <source>
        <dbReference type="EMBL" id="CAF1180694.1"/>
    </source>
</evidence>
<keyword evidence="2 3" id="KW-0802">TPR repeat</keyword>
<dbReference type="PANTHER" id="PTHR45641">
    <property type="entry name" value="TETRATRICOPEPTIDE REPEAT PROTEIN (AFU_ORTHOLOGUE AFUA_6G03870)"/>
    <property type="match status" value="1"/>
</dbReference>
<dbReference type="Proteomes" id="UP000663829">
    <property type="component" value="Unassembled WGS sequence"/>
</dbReference>
<dbReference type="EMBL" id="CAJNOK010012061">
    <property type="protein sequence ID" value="CAF1154925.1"/>
    <property type="molecule type" value="Genomic_DNA"/>
</dbReference>
<dbReference type="EMBL" id="CAJOBC010007846">
    <property type="protein sequence ID" value="CAF3944964.1"/>
    <property type="molecule type" value="Genomic_DNA"/>
</dbReference>
<proteinExistence type="predicted"/>
<keyword evidence="8" id="KW-1185">Reference proteome</keyword>
<dbReference type="PANTHER" id="PTHR45641:SF1">
    <property type="entry name" value="AAA+ ATPASE DOMAIN-CONTAINING PROTEIN"/>
    <property type="match status" value="1"/>
</dbReference>
<dbReference type="InterPro" id="IPR019734">
    <property type="entry name" value="TPR_rpt"/>
</dbReference>
<dbReference type="Proteomes" id="UP000677228">
    <property type="component" value="Unassembled WGS sequence"/>
</dbReference>
<evidence type="ECO:0000313" key="7">
    <source>
        <dbReference type="EMBL" id="CAF3965369.1"/>
    </source>
</evidence>
<accession>A0A814UWI7</accession>
<dbReference type="EMBL" id="CAJOBA010032957">
    <property type="protein sequence ID" value="CAF3965369.1"/>
    <property type="molecule type" value="Genomic_DNA"/>
</dbReference>
<sequence length="633" mass="73810">MKSDEKDRQELIEFCKDVYQENATELSKIETFSKEYSSNNAIHWYTRDSFVYRTLNKALRVVSIKTLFLFRSLIGDLHRQLTSERCTSPIRVYRFQWMSKNELNLLSKSPGQFISMNSFLSTTFDPAYVQIYLDDNEPPNADSEPVKFIIDADPQMATEKPFADISSFSQFDEAEVLFMLGSIFRLIEIHRENNGIWSIQLTLCGENDHDLNSLVQRMKREYMKEPDLLELGLVVGRMGKPYEEEKYYIRLLKQLSRDDPLLGHLYYSLGVALIDQGDYCCSLDYLQESLKINREVRPSDYVTIGTTLNSIGEVYRMTGDYPRALESYRDAMLCFQQAHDENYPKLAFIYNNIGIIYDEQNKHDEALTLYEKALNIQLKTLDPTHPDFSGSYNNIGVVYQSKKQFDKALEYYHRALHIQQRSLPSQHPDIAMTLTNIGRVYANRGQLEETRLHWEQAADIYDHRDRFKTGFKLILRQMERVSIKNKEIIKELRNEAFNECKLSIKRRLGCASVCSVCDAKCSVAEEYKTELVEQLPKDHKCPSEQCKCEIFLLASVMVHETDRYIAEAFHGGRYYKTKKPRLAICYQDWTTTGKQVSDQDFVISKAYIVHEKRTNTAKANLVRSVIRVHKHCF</sequence>
<dbReference type="Gene3D" id="1.25.40.10">
    <property type="entry name" value="Tetratricopeptide repeat domain"/>
    <property type="match status" value="2"/>
</dbReference>
<dbReference type="Proteomes" id="UP000681722">
    <property type="component" value="Unassembled WGS sequence"/>
</dbReference>
<keyword evidence="1" id="KW-0677">Repeat</keyword>
<dbReference type="PROSITE" id="PS51996">
    <property type="entry name" value="TR_MART"/>
    <property type="match status" value="1"/>
</dbReference>
<protein>
    <submittedName>
        <fullName evidence="5">Uncharacterized protein</fullName>
    </submittedName>
</protein>
<dbReference type="Pfam" id="PF13424">
    <property type="entry name" value="TPR_12"/>
    <property type="match status" value="2"/>
</dbReference>
<comment type="caution">
    <text evidence="5">The sequence shown here is derived from an EMBL/GenBank/DDBJ whole genome shotgun (WGS) entry which is preliminary data.</text>
</comment>
<dbReference type="SUPFAM" id="SSF56399">
    <property type="entry name" value="ADP-ribosylation"/>
    <property type="match status" value="1"/>
</dbReference>
<evidence type="ECO:0000256" key="2">
    <source>
        <dbReference type="ARBA" id="ARBA00022803"/>
    </source>
</evidence>
<dbReference type="SUPFAM" id="SSF48452">
    <property type="entry name" value="TPR-like"/>
    <property type="match status" value="2"/>
</dbReference>
<gene>
    <name evidence="5" type="ORF">GPM918_LOCUS22685</name>
    <name evidence="4" type="ORF">OVA965_LOCUS21794</name>
    <name evidence="6" type="ORF">SRO942_LOCUS22684</name>
    <name evidence="7" type="ORF">TMI583_LOCUS22504</name>
</gene>
<evidence type="ECO:0000313" key="8">
    <source>
        <dbReference type="Proteomes" id="UP000663829"/>
    </source>
</evidence>